<dbReference type="STRING" id="1249552.PS2015_1415"/>
<dbReference type="InterPro" id="IPR021393">
    <property type="entry name" value="DUF3034"/>
</dbReference>
<sequence precursor="true">MNTGKSLSLLVILICVLLFSSSASASRSGEHSATTRQGKILGTGAVSSLSGASGGGLFPWATIGTYASSGQKGLNLFKTSVWLDDYRLTVDGAAIAIGDRFELAYANQSFRIKNTGAEIQQDKFTASYKILGDLLYGSAPQITLSFEHGALADNQIASSVGARDDTGTDFLLSAGKVWLDGLAHRTTLLNVNIRYGKQNQFGLLGHGGDAESGKLTTEIATAVFLNRNIAVGLEFRQKKDNLNAIREEHARDLFVAWFINKHVSVTGAWVDLGAIAGARDQRGVYLSLQATL</sequence>
<evidence type="ECO:0000313" key="2">
    <source>
        <dbReference type="EMBL" id="ALO46072.1"/>
    </source>
</evidence>
<dbReference type="Proteomes" id="UP000065641">
    <property type="component" value="Chromosome"/>
</dbReference>
<name>A0A0S2KCL2_9GAMM</name>
<accession>A0A0S2KCL2</accession>
<evidence type="ECO:0000313" key="3">
    <source>
        <dbReference type="Proteomes" id="UP000065641"/>
    </source>
</evidence>
<feature type="signal peptide" evidence="1">
    <location>
        <begin position="1"/>
        <end position="25"/>
    </location>
</feature>
<feature type="chain" id="PRO_5006601497" evidence="1">
    <location>
        <begin position="26"/>
        <end position="292"/>
    </location>
</feature>
<keyword evidence="1" id="KW-0732">Signal</keyword>
<proteinExistence type="predicted"/>
<dbReference type="OrthoDB" id="9126735at2"/>
<protein>
    <submittedName>
        <fullName evidence="2">Uncharacterized conserved secreted protein</fullName>
    </submittedName>
</protein>
<dbReference type="RefSeq" id="WP_058021551.1">
    <property type="nucleotide sequence ID" value="NZ_CP013189.1"/>
</dbReference>
<dbReference type="Pfam" id="PF11231">
    <property type="entry name" value="DUF3034"/>
    <property type="match status" value="1"/>
</dbReference>
<dbReference type="AlphaFoldDB" id="A0A0S2KCL2"/>
<dbReference type="KEGG" id="pspi:PS2015_1415"/>
<keyword evidence="3" id="KW-1185">Reference proteome</keyword>
<gene>
    <name evidence="2" type="ORF">PS2015_1415</name>
</gene>
<organism evidence="2 3">
    <name type="scientific">Pseudohongiella spirulinae</name>
    <dbReference type="NCBI Taxonomy" id="1249552"/>
    <lineage>
        <taxon>Bacteria</taxon>
        <taxon>Pseudomonadati</taxon>
        <taxon>Pseudomonadota</taxon>
        <taxon>Gammaproteobacteria</taxon>
        <taxon>Pseudomonadales</taxon>
        <taxon>Pseudohongiellaceae</taxon>
        <taxon>Pseudohongiella</taxon>
    </lineage>
</organism>
<evidence type="ECO:0000256" key="1">
    <source>
        <dbReference type="SAM" id="SignalP"/>
    </source>
</evidence>
<reference evidence="2 3" key="1">
    <citation type="submission" date="2015-11" db="EMBL/GenBank/DDBJ databases">
        <authorList>
            <person name="Zhang Y."/>
            <person name="Guo Z."/>
        </authorList>
    </citation>
    <scope>NUCLEOTIDE SEQUENCE [LARGE SCALE GENOMIC DNA]</scope>
    <source>
        <strain evidence="2 3">KCTC 32221</strain>
    </source>
</reference>
<dbReference type="EMBL" id="CP013189">
    <property type="protein sequence ID" value="ALO46072.1"/>
    <property type="molecule type" value="Genomic_DNA"/>
</dbReference>